<dbReference type="Proteomes" id="UP000003434">
    <property type="component" value="Unassembled WGS sequence"/>
</dbReference>
<comment type="caution">
    <text evidence="1">The sequence shown here is derived from an EMBL/GenBank/DDBJ whole genome shotgun (WGS) entry which is preliminary data.</text>
</comment>
<evidence type="ECO:0000313" key="1">
    <source>
        <dbReference type="EMBL" id="EFU76495.1"/>
    </source>
</evidence>
<dbReference type="HOGENOM" id="CLU_2633681_0_0_9"/>
<name>E6LNT7_9FIRM</name>
<dbReference type="EMBL" id="AEPW01000066">
    <property type="protein sequence ID" value="EFU76495.1"/>
    <property type="molecule type" value="Genomic_DNA"/>
</dbReference>
<accession>E6LNT7</accession>
<dbReference type="AlphaFoldDB" id="E6LNT7"/>
<sequence>MFPFLIGKVLTKIKEKNKENGEEFPFLIGKVLTKECEKDGEPVTMEEFPFLIGKVLTQKAKAVAFTFLLVIVSIPYR</sequence>
<evidence type="ECO:0000313" key="2">
    <source>
        <dbReference type="Proteomes" id="UP000003434"/>
    </source>
</evidence>
<reference evidence="1 2" key="1">
    <citation type="submission" date="2010-12" db="EMBL/GenBank/DDBJ databases">
        <authorList>
            <person name="Muzny D."/>
            <person name="Qin X."/>
            <person name="Deng J."/>
            <person name="Jiang H."/>
            <person name="Liu Y."/>
            <person name="Qu J."/>
            <person name="Song X.-Z."/>
            <person name="Zhang L."/>
            <person name="Thornton R."/>
            <person name="Coyle M."/>
            <person name="Francisco L."/>
            <person name="Jackson L."/>
            <person name="Javaid M."/>
            <person name="Korchina V."/>
            <person name="Kovar C."/>
            <person name="Mata R."/>
            <person name="Mathew T."/>
            <person name="Ngo R."/>
            <person name="Nguyen L."/>
            <person name="Nguyen N."/>
            <person name="Okwuonu G."/>
            <person name="Ongeri F."/>
            <person name="Pham C."/>
            <person name="Simmons D."/>
            <person name="Wilczek-Boney K."/>
            <person name="Hale W."/>
            <person name="Jakkamsetti A."/>
            <person name="Pham P."/>
            <person name="Ruth R."/>
            <person name="San Lucas F."/>
            <person name="Warren J."/>
            <person name="Zhang J."/>
            <person name="Zhao Z."/>
            <person name="Zhou C."/>
            <person name="Zhu D."/>
            <person name="Lee S."/>
            <person name="Bess C."/>
            <person name="Blankenburg K."/>
            <person name="Forbes L."/>
            <person name="Fu Q."/>
            <person name="Gubbala S."/>
            <person name="Hirani K."/>
            <person name="Jayaseelan J.C."/>
            <person name="Lara F."/>
            <person name="Munidasa M."/>
            <person name="Palculict T."/>
            <person name="Patil S."/>
            <person name="Pu L.-L."/>
            <person name="Saada N."/>
            <person name="Tang L."/>
            <person name="Weissenberger G."/>
            <person name="Zhu Y."/>
            <person name="Hemphill L."/>
            <person name="Shang Y."/>
            <person name="Youmans B."/>
            <person name="Ayvaz T."/>
            <person name="Ross M."/>
            <person name="Santibanez J."/>
            <person name="Aqrawi P."/>
            <person name="Gross S."/>
            <person name="Joshi V."/>
            <person name="Fowler G."/>
            <person name="Nazareth L."/>
            <person name="Reid J."/>
            <person name="Worley K."/>
            <person name="Petrosino J."/>
            <person name="Highlander S."/>
            <person name="Gibbs R."/>
        </authorList>
    </citation>
    <scope>NUCLEOTIDE SEQUENCE [LARGE SCALE GENOMIC DNA]</scope>
    <source>
        <strain evidence="1 2">DSM 3986</strain>
    </source>
</reference>
<organism evidence="1 2">
    <name type="scientific">Lachnoanaerobaculum saburreum DSM 3986</name>
    <dbReference type="NCBI Taxonomy" id="887325"/>
    <lineage>
        <taxon>Bacteria</taxon>
        <taxon>Bacillati</taxon>
        <taxon>Bacillota</taxon>
        <taxon>Clostridia</taxon>
        <taxon>Lachnospirales</taxon>
        <taxon>Lachnospiraceae</taxon>
        <taxon>Lachnoanaerobaculum</taxon>
    </lineage>
</organism>
<protein>
    <submittedName>
        <fullName evidence="1">Uncharacterized protein</fullName>
    </submittedName>
</protein>
<gene>
    <name evidence="1" type="ORF">HMPREF0381_1622</name>
</gene>
<proteinExistence type="predicted"/>